<evidence type="ECO:0000256" key="1">
    <source>
        <dbReference type="SAM" id="Phobius"/>
    </source>
</evidence>
<keyword evidence="3" id="KW-1185">Reference proteome</keyword>
<keyword evidence="1" id="KW-1133">Transmembrane helix</keyword>
<dbReference type="STRING" id="883161.HMPREF9306_00052"/>
<name>S2W2M0_9ACTN</name>
<dbReference type="RefSeq" id="WP_016454914.1">
    <property type="nucleotide sequence ID" value="NZ_KE150269.1"/>
</dbReference>
<gene>
    <name evidence="2" type="ORF">HMPREF9306_00052</name>
</gene>
<feature type="transmembrane region" description="Helical" evidence="1">
    <location>
        <begin position="12"/>
        <end position="32"/>
    </location>
</feature>
<comment type="caution">
    <text evidence="2">The sequence shown here is derived from an EMBL/GenBank/DDBJ whole genome shotgun (WGS) entry which is preliminary data.</text>
</comment>
<sequence length="117" mass="12374">MGDERGMSQSVSWAVLAPLVMGVILLAIAAGVHAHAKSAAQQAAMAGAERAAAVYGDCRQGVEVAKRLADRAGLKDVEIRFDENPSSVRFELIATTNSPLPGPLSRVEAQAFRPKEF</sequence>
<proteinExistence type="predicted"/>
<accession>S2W2M0</accession>
<evidence type="ECO:0000313" key="3">
    <source>
        <dbReference type="Proteomes" id="UP000014417"/>
    </source>
</evidence>
<dbReference type="EMBL" id="AGZR01000001">
    <property type="protein sequence ID" value="EPD34018.1"/>
    <property type="molecule type" value="Genomic_DNA"/>
</dbReference>
<reference evidence="2 3" key="1">
    <citation type="submission" date="2013-04" db="EMBL/GenBank/DDBJ databases">
        <title>The Genome Sequence of Propionimicrobium lymphophilum ACS-093-V-SCH5.</title>
        <authorList>
            <consortium name="The Broad Institute Genomics Platform"/>
            <person name="Earl A."/>
            <person name="Ward D."/>
            <person name="Feldgarden M."/>
            <person name="Gevers D."/>
            <person name="Saerens B."/>
            <person name="Vaneechoutte M."/>
            <person name="Walker B."/>
            <person name="Young S."/>
            <person name="Zeng Q."/>
            <person name="Gargeya S."/>
            <person name="Fitzgerald M."/>
            <person name="Haas B."/>
            <person name="Abouelleil A."/>
            <person name="Allen A.W."/>
            <person name="Alvarado L."/>
            <person name="Arachchi H.M."/>
            <person name="Berlin A.M."/>
            <person name="Chapman S.B."/>
            <person name="Gainer-Dewar J."/>
            <person name="Goldberg J."/>
            <person name="Griggs A."/>
            <person name="Gujja S."/>
            <person name="Hansen M."/>
            <person name="Howarth C."/>
            <person name="Imamovic A."/>
            <person name="Ireland A."/>
            <person name="Larimer J."/>
            <person name="McCowan C."/>
            <person name="Murphy C."/>
            <person name="Pearson M."/>
            <person name="Poon T.W."/>
            <person name="Priest M."/>
            <person name="Roberts A."/>
            <person name="Saif S."/>
            <person name="Shea T."/>
            <person name="Sisk P."/>
            <person name="Sykes S."/>
            <person name="Wortman J."/>
            <person name="Nusbaum C."/>
            <person name="Birren B."/>
        </authorList>
    </citation>
    <scope>NUCLEOTIDE SEQUENCE [LARGE SCALE GENOMIC DNA]</scope>
    <source>
        <strain evidence="2 3">ACS-093-V-SCH5</strain>
    </source>
</reference>
<evidence type="ECO:0000313" key="2">
    <source>
        <dbReference type="EMBL" id="EPD34018.1"/>
    </source>
</evidence>
<keyword evidence="1" id="KW-0472">Membrane</keyword>
<dbReference type="Proteomes" id="UP000014417">
    <property type="component" value="Unassembled WGS sequence"/>
</dbReference>
<protein>
    <submittedName>
        <fullName evidence="2">Uncharacterized protein</fullName>
    </submittedName>
</protein>
<organism evidence="2 3">
    <name type="scientific">Propionimicrobium lymphophilum ACS-093-V-SCH5</name>
    <dbReference type="NCBI Taxonomy" id="883161"/>
    <lineage>
        <taxon>Bacteria</taxon>
        <taxon>Bacillati</taxon>
        <taxon>Actinomycetota</taxon>
        <taxon>Actinomycetes</taxon>
        <taxon>Propionibacteriales</taxon>
        <taxon>Propionibacteriaceae</taxon>
        <taxon>Propionimicrobium</taxon>
    </lineage>
</organism>
<keyword evidence="1" id="KW-0812">Transmembrane</keyword>
<dbReference type="AlphaFoldDB" id="S2W2M0"/>
<dbReference type="HOGENOM" id="CLU_152547_0_0_11"/>